<feature type="compositionally biased region" description="Polar residues" evidence="7">
    <location>
        <begin position="187"/>
        <end position="203"/>
    </location>
</feature>
<keyword evidence="3" id="KW-0813">Transport</keyword>
<evidence type="ECO:0000256" key="1">
    <source>
        <dbReference type="ARBA" id="ARBA00004141"/>
    </source>
</evidence>
<feature type="region of interest" description="Disordered" evidence="7">
    <location>
        <begin position="229"/>
        <end position="249"/>
    </location>
</feature>
<feature type="region of interest" description="Disordered" evidence="7">
    <location>
        <begin position="151"/>
        <end position="212"/>
    </location>
</feature>
<feature type="transmembrane region" description="Helical" evidence="8">
    <location>
        <begin position="91"/>
        <end position="107"/>
    </location>
</feature>
<gene>
    <name evidence="9" type="ORF">Ocin01_13036</name>
</gene>
<evidence type="ECO:0000256" key="8">
    <source>
        <dbReference type="SAM" id="Phobius"/>
    </source>
</evidence>
<evidence type="ECO:0000256" key="7">
    <source>
        <dbReference type="SAM" id="MobiDB-lite"/>
    </source>
</evidence>
<accession>A0A1D2MKS1</accession>
<evidence type="ECO:0000256" key="4">
    <source>
        <dbReference type="ARBA" id="ARBA00022692"/>
    </source>
</evidence>
<keyword evidence="6 8" id="KW-0472">Membrane</keyword>
<protein>
    <submittedName>
        <fullName evidence="9">Sodium/potassium/calcium exchanger Nckx30C</fullName>
    </submittedName>
</protein>
<evidence type="ECO:0000256" key="3">
    <source>
        <dbReference type="ARBA" id="ARBA00022449"/>
    </source>
</evidence>
<dbReference type="PANTHER" id="PTHR10846">
    <property type="entry name" value="SODIUM/POTASSIUM/CALCIUM EXCHANGER"/>
    <property type="match status" value="1"/>
</dbReference>
<comment type="subcellular location">
    <subcellularLocation>
        <location evidence="1">Membrane</location>
        <topology evidence="1">Multi-pass membrane protein</topology>
    </subcellularLocation>
</comment>
<dbReference type="GO" id="GO:0008273">
    <property type="term" value="F:calcium, potassium:sodium antiporter activity"/>
    <property type="evidence" value="ECO:0007669"/>
    <property type="project" value="TreeGrafter"/>
</dbReference>
<evidence type="ECO:0000256" key="5">
    <source>
        <dbReference type="ARBA" id="ARBA00022989"/>
    </source>
</evidence>
<sequence length="332" mass="37009">MEKDKELAGGLETELVAAGTATYKVPGSGNHHHCCCCGGSSPCNYHTKDDCEDVSSTECEEEVVEDDDSDCVTRQYTASSRMNRHRSHRKLMLYLGVPLVLLYFLSAQHCTSEVVRLRHPDHLYYGDRGGPLPLRHSGNNYLMEGMATAAERNLEDDSEPPSPSIYHRPSHNSAVSSHKRKGHSNSKETASSDNFATSNNAYSLPQHHHPHHGAIAEERELPVYFARQGKDGGPEVEQQEPAVAGKENEQEIQKPVEEDGKLFPPDLFTLEQRRQGAVVFYILGVMYMFVALAIVCDEFFVPSLDVIIEFLAIQVRKLSEVFLFIPGLLAKI</sequence>
<feature type="transmembrane region" description="Helical" evidence="8">
    <location>
        <begin position="278"/>
        <end position="296"/>
    </location>
</feature>
<evidence type="ECO:0000313" key="9">
    <source>
        <dbReference type="EMBL" id="ODM93646.1"/>
    </source>
</evidence>
<dbReference type="STRING" id="48709.A0A1D2MKS1"/>
<dbReference type="AlphaFoldDB" id="A0A1D2MKS1"/>
<dbReference type="Proteomes" id="UP000094527">
    <property type="component" value="Unassembled WGS sequence"/>
</dbReference>
<dbReference type="GO" id="GO:0006874">
    <property type="term" value="P:intracellular calcium ion homeostasis"/>
    <property type="evidence" value="ECO:0007669"/>
    <property type="project" value="TreeGrafter"/>
</dbReference>
<keyword evidence="10" id="KW-1185">Reference proteome</keyword>
<evidence type="ECO:0000256" key="6">
    <source>
        <dbReference type="ARBA" id="ARBA00023136"/>
    </source>
</evidence>
<dbReference type="OrthoDB" id="2127281at2759"/>
<dbReference type="GO" id="GO:0005886">
    <property type="term" value="C:plasma membrane"/>
    <property type="evidence" value="ECO:0007669"/>
    <property type="project" value="TreeGrafter"/>
</dbReference>
<proteinExistence type="inferred from homology"/>
<evidence type="ECO:0000256" key="2">
    <source>
        <dbReference type="ARBA" id="ARBA00005364"/>
    </source>
</evidence>
<keyword evidence="3" id="KW-0050">Antiport</keyword>
<comment type="caution">
    <text evidence="9">The sequence shown here is derived from an EMBL/GenBank/DDBJ whole genome shotgun (WGS) entry which is preliminary data.</text>
</comment>
<keyword evidence="5 8" id="KW-1133">Transmembrane helix</keyword>
<keyword evidence="4 8" id="KW-0812">Transmembrane</keyword>
<organism evidence="9 10">
    <name type="scientific">Orchesella cincta</name>
    <name type="common">Springtail</name>
    <name type="synonym">Podura cincta</name>
    <dbReference type="NCBI Taxonomy" id="48709"/>
    <lineage>
        <taxon>Eukaryota</taxon>
        <taxon>Metazoa</taxon>
        <taxon>Ecdysozoa</taxon>
        <taxon>Arthropoda</taxon>
        <taxon>Hexapoda</taxon>
        <taxon>Collembola</taxon>
        <taxon>Entomobryomorpha</taxon>
        <taxon>Entomobryoidea</taxon>
        <taxon>Orchesellidae</taxon>
        <taxon>Orchesellinae</taxon>
        <taxon>Orchesella</taxon>
    </lineage>
</organism>
<name>A0A1D2MKS1_ORCCI</name>
<dbReference type="EMBL" id="LJIJ01000939">
    <property type="protein sequence ID" value="ODM93646.1"/>
    <property type="molecule type" value="Genomic_DNA"/>
</dbReference>
<reference evidence="9 10" key="1">
    <citation type="journal article" date="2016" name="Genome Biol. Evol.">
        <title>Gene Family Evolution Reflects Adaptation to Soil Environmental Stressors in the Genome of the Collembolan Orchesella cincta.</title>
        <authorList>
            <person name="Faddeeva-Vakhrusheva A."/>
            <person name="Derks M.F."/>
            <person name="Anvar S.Y."/>
            <person name="Agamennone V."/>
            <person name="Suring W."/>
            <person name="Smit S."/>
            <person name="van Straalen N.M."/>
            <person name="Roelofs D."/>
        </authorList>
    </citation>
    <scope>NUCLEOTIDE SEQUENCE [LARGE SCALE GENOMIC DNA]</scope>
    <source>
        <tissue evidence="9">Mixed pool</tissue>
    </source>
</reference>
<dbReference type="PANTHER" id="PTHR10846:SF72">
    <property type="entry name" value="SODIUM_POTASSIUM_CALCIUM EXCHANGER NCKX30C"/>
    <property type="match status" value="1"/>
</dbReference>
<comment type="similarity">
    <text evidence="2">Belongs to the Ca(2+):cation antiporter (CaCA) (TC 2.A.19) family. SLC24A subfamily.</text>
</comment>
<dbReference type="InterPro" id="IPR004481">
    <property type="entry name" value="K/Na/Ca-exchanger"/>
</dbReference>
<dbReference type="GO" id="GO:0005262">
    <property type="term" value="F:calcium channel activity"/>
    <property type="evidence" value="ECO:0007669"/>
    <property type="project" value="TreeGrafter"/>
</dbReference>
<evidence type="ECO:0000313" key="10">
    <source>
        <dbReference type="Proteomes" id="UP000094527"/>
    </source>
</evidence>